<protein>
    <submittedName>
        <fullName evidence="2">Uncharacterized protein</fullName>
    </submittedName>
</protein>
<sequence>MAQSAPATNLINDGAVIRIEKNGKTLLVAKDQVKTIDTVHDNIVRIDIGEGPLKNIFLNYQEVSNPVVASANELRDTIKAMMVTDAYLGGDAKEVTQIAILNQVSQLTNVLVAINNRELKVTADEPSRTDESNPYTIYRGWHSRFGIPDQQEWAIERIRRDGDEIISEWAFGTKRAIYPWTERETLNYVPYDHDLPIESPLPILPDYNPPAEGPGGPVGDSNPPVYQPVE</sequence>
<evidence type="ECO:0000313" key="3">
    <source>
        <dbReference type="Proteomes" id="UP000321204"/>
    </source>
</evidence>
<accession>A0A5B8UJJ4</accession>
<evidence type="ECO:0000256" key="1">
    <source>
        <dbReference type="SAM" id="MobiDB-lite"/>
    </source>
</evidence>
<proteinExistence type="predicted"/>
<dbReference type="OrthoDB" id="663657at2"/>
<organism evidence="2 3">
    <name type="scientific">Flavisolibacter ginsenosidimutans</name>
    <dbReference type="NCBI Taxonomy" id="661481"/>
    <lineage>
        <taxon>Bacteria</taxon>
        <taxon>Pseudomonadati</taxon>
        <taxon>Bacteroidota</taxon>
        <taxon>Chitinophagia</taxon>
        <taxon>Chitinophagales</taxon>
        <taxon>Chitinophagaceae</taxon>
        <taxon>Flavisolibacter</taxon>
    </lineage>
</organism>
<reference evidence="2 3" key="1">
    <citation type="journal article" date="2015" name="Int. J. Syst. Evol. Microbiol.">
        <title>Flavisolibacter ginsenosidimutans sp. nov., with ginsenoside-converting activity isolated from soil used for cultivating ginseng.</title>
        <authorList>
            <person name="Zhao Y."/>
            <person name="Liu Q."/>
            <person name="Kang M.S."/>
            <person name="Jin F."/>
            <person name="Yu H."/>
            <person name="Im W.T."/>
        </authorList>
    </citation>
    <scope>NUCLEOTIDE SEQUENCE [LARGE SCALE GENOMIC DNA]</scope>
    <source>
        <strain evidence="2 3">Gsoil 636</strain>
    </source>
</reference>
<feature type="region of interest" description="Disordered" evidence="1">
    <location>
        <begin position="202"/>
        <end position="230"/>
    </location>
</feature>
<gene>
    <name evidence="2" type="ORF">FSB75_11935</name>
</gene>
<name>A0A5B8UJJ4_9BACT</name>
<dbReference type="RefSeq" id="WP_146787572.1">
    <property type="nucleotide sequence ID" value="NZ_BAABIO010000001.1"/>
</dbReference>
<evidence type="ECO:0000313" key="2">
    <source>
        <dbReference type="EMBL" id="QEC56572.1"/>
    </source>
</evidence>
<dbReference type="Proteomes" id="UP000321204">
    <property type="component" value="Chromosome"/>
</dbReference>
<dbReference type="AlphaFoldDB" id="A0A5B8UJJ4"/>
<keyword evidence="3" id="KW-1185">Reference proteome</keyword>
<dbReference type="EMBL" id="CP042433">
    <property type="protein sequence ID" value="QEC56572.1"/>
    <property type="molecule type" value="Genomic_DNA"/>
</dbReference>
<dbReference type="KEGG" id="fgg:FSB75_11935"/>